<dbReference type="GO" id="GO:0005886">
    <property type="term" value="C:plasma membrane"/>
    <property type="evidence" value="ECO:0007669"/>
    <property type="project" value="InterPro"/>
</dbReference>
<feature type="region of interest" description="Disordered" evidence="5">
    <location>
        <begin position="84"/>
        <end position="107"/>
    </location>
</feature>
<keyword evidence="9" id="KW-1185">Reference proteome</keyword>
<keyword evidence="2 6" id="KW-0812">Transmembrane</keyword>
<organism evidence="8 9">
    <name type="scientific">Novosphingobium arvoryzae</name>
    <dbReference type="NCBI Taxonomy" id="1256514"/>
    <lineage>
        <taxon>Bacteria</taxon>
        <taxon>Pseudomonadati</taxon>
        <taxon>Pseudomonadota</taxon>
        <taxon>Alphaproteobacteria</taxon>
        <taxon>Sphingomonadales</taxon>
        <taxon>Sphingomonadaceae</taxon>
        <taxon>Novosphingobium</taxon>
    </lineage>
</organism>
<evidence type="ECO:0000256" key="4">
    <source>
        <dbReference type="ARBA" id="ARBA00023136"/>
    </source>
</evidence>
<reference evidence="8" key="1">
    <citation type="journal article" date="2014" name="Int. J. Syst. Evol. Microbiol.">
        <title>Complete genome sequence of Corynebacterium casei LMG S-19264T (=DSM 44701T), isolated from a smear-ripened cheese.</title>
        <authorList>
            <consortium name="US DOE Joint Genome Institute (JGI-PGF)"/>
            <person name="Walter F."/>
            <person name="Albersmeier A."/>
            <person name="Kalinowski J."/>
            <person name="Ruckert C."/>
        </authorList>
    </citation>
    <scope>NUCLEOTIDE SEQUENCE</scope>
    <source>
        <strain evidence="8">KCTC 32422</strain>
    </source>
</reference>
<evidence type="ECO:0000256" key="6">
    <source>
        <dbReference type="SAM" id="Phobius"/>
    </source>
</evidence>
<sequence length="107" mass="11725">MQVIRTIVWVLLLVALLLFSINNWQPVEVKIWEGLVLETRLPALVIVSFLAGLLPMWLLHKGARWRLNRRIASLENSVRSVAISTPSNASPSNPLDAGAAAPHSPAA</sequence>
<dbReference type="Proteomes" id="UP000634139">
    <property type="component" value="Unassembled WGS sequence"/>
</dbReference>
<keyword evidence="4 6" id="KW-0472">Membrane</keyword>
<evidence type="ECO:0000259" key="7">
    <source>
        <dbReference type="Pfam" id="PF06305"/>
    </source>
</evidence>
<evidence type="ECO:0000256" key="3">
    <source>
        <dbReference type="ARBA" id="ARBA00022989"/>
    </source>
</evidence>
<evidence type="ECO:0000256" key="5">
    <source>
        <dbReference type="SAM" id="MobiDB-lite"/>
    </source>
</evidence>
<comment type="caution">
    <text evidence="8">The sequence shown here is derived from an EMBL/GenBank/DDBJ whole genome shotgun (WGS) entry which is preliminary data.</text>
</comment>
<proteinExistence type="predicted"/>
<evidence type="ECO:0000313" key="8">
    <source>
        <dbReference type="EMBL" id="GHA04163.1"/>
    </source>
</evidence>
<reference evidence="8" key="2">
    <citation type="submission" date="2020-09" db="EMBL/GenBank/DDBJ databases">
        <authorList>
            <person name="Sun Q."/>
            <person name="Kim S."/>
        </authorList>
    </citation>
    <scope>NUCLEOTIDE SEQUENCE</scope>
    <source>
        <strain evidence="8">KCTC 32422</strain>
    </source>
</reference>
<keyword evidence="1" id="KW-1003">Cell membrane</keyword>
<dbReference type="Pfam" id="PF06305">
    <property type="entry name" value="LapA_dom"/>
    <property type="match status" value="1"/>
</dbReference>
<dbReference type="EMBL" id="BMZD01000007">
    <property type="protein sequence ID" value="GHA04163.1"/>
    <property type="molecule type" value="Genomic_DNA"/>
</dbReference>
<evidence type="ECO:0000313" key="9">
    <source>
        <dbReference type="Proteomes" id="UP000634139"/>
    </source>
</evidence>
<dbReference type="RefSeq" id="WP_189542339.1">
    <property type="nucleotide sequence ID" value="NZ_BMZD01000007.1"/>
</dbReference>
<gene>
    <name evidence="8" type="ORF">GCM10011617_26450</name>
</gene>
<evidence type="ECO:0000256" key="1">
    <source>
        <dbReference type="ARBA" id="ARBA00022475"/>
    </source>
</evidence>
<dbReference type="AlphaFoldDB" id="A0A918RME9"/>
<protein>
    <recommendedName>
        <fullName evidence="7">Lipopolysaccharide assembly protein A domain-containing protein</fullName>
    </recommendedName>
</protein>
<feature type="compositionally biased region" description="Low complexity" evidence="5">
    <location>
        <begin position="97"/>
        <end position="107"/>
    </location>
</feature>
<feature type="compositionally biased region" description="Polar residues" evidence="5">
    <location>
        <begin position="84"/>
        <end position="93"/>
    </location>
</feature>
<name>A0A918RME9_9SPHN</name>
<feature type="transmembrane region" description="Helical" evidence="6">
    <location>
        <begin position="39"/>
        <end position="59"/>
    </location>
</feature>
<keyword evidence="3 6" id="KW-1133">Transmembrane helix</keyword>
<accession>A0A918RME9</accession>
<evidence type="ECO:0000256" key="2">
    <source>
        <dbReference type="ARBA" id="ARBA00022692"/>
    </source>
</evidence>
<dbReference type="InterPro" id="IPR010445">
    <property type="entry name" value="LapA_dom"/>
</dbReference>
<feature type="domain" description="Lipopolysaccharide assembly protein A" evidence="7">
    <location>
        <begin position="23"/>
        <end position="79"/>
    </location>
</feature>